<dbReference type="InterPro" id="IPR018497">
    <property type="entry name" value="Peptidase_M13_C"/>
</dbReference>
<dbReference type="PROSITE" id="PS51885">
    <property type="entry name" value="NEPRILYSIN"/>
    <property type="match status" value="1"/>
</dbReference>
<keyword evidence="3" id="KW-0645">Protease</keyword>
<dbReference type="PANTHER" id="PTHR11733">
    <property type="entry name" value="ZINC METALLOPROTEASE FAMILY M13 NEPRILYSIN-RELATED"/>
    <property type="match status" value="1"/>
</dbReference>
<dbReference type="AlphaFoldDB" id="A0A9J6F5F8"/>
<dbReference type="InterPro" id="IPR000718">
    <property type="entry name" value="Peptidase_M13"/>
</dbReference>
<dbReference type="CDD" id="cd08662">
    <property type="entry name" value="M13"/>
    <property type="match status" value="1"/>
</dbReference>
<evidence type="ECO:0000256" key="2">
    <source>
        <dbReference type="ARBA" id="ARBA00007357"/>
    </source>
</evidence>
<dbReference type="Pfam" id="PF01431">
    <property type="entry name" value="Peptidase_M13"/>
    <property type="match status" value="1"/>
</dbReference>
<comment type="similarity">
    <text evidence="2">Belongs to the peptidase M13 family.</text>
</comment>
<dbReference type="GO" id="GO:0004222">
    <property type="term" value="F:metalloendopeptidase activity"/>
    <property type="evidence" value="ECO:0007669"/>
    <property type="project" value="InterPro"/>
</dbReference>
<dbReference type="EMBL" id="JABSTU010000001">
    <property type="protein sequence ID" value="KAH8041469.1"/>
    <property type="molecule type" value="Genomic_DNA"/>
</dbReference>
<evidence type="ECO:0000256" key="4">
    <source>
        <dbReference type="ARBA" id="ARBA00022723"/>
    </source>
</evidence>
<keyword evidence="4" id="KW-0479">Metal-binding</keyword>
<evidence type="ECO:0000313" key="10">
    <source>
        <dbReference type="EMBL" id="KAH8041469.1"/>
    </source>
</evidence>
<comment type="caution">
    <text evidence="10">The sequence shown here is derived from an EMBL/GenBank/DDBJ whole genome shotgun (WGS) entry which is preliminary data.</text>
</comment>
<dbReference type="PRINTS" id="PR00786">
    <property type="entry name" value="NEPRILYSIN"/>
</dbReference>
<evidence type="ECO:0000259" key="8">
    <source>
        <dbReference type="Pfam" id="PF01431"/>
    </source>
</evidence>
<sequence length="474" mass="55769">MCDHSSAVANYLSWRIVQVMGQYATERFRRARFRFDRYRYLLQDVGEIPRACVRLTSRLLHFAVGRLYFDRHISRPAERYRKLYDMAEELRDAFAVLIDLNTWMDSDTKERARQKLHHLQMNIGFPPWIKSDRDLDEVLQGLDAHVASRFENIQQLTVHAPSCCIYTQGRRSLAQLPLVGWFVRRVDVQGRGEMNSNESTNTMIDVPSTSAALSHTCVPDLRKEEFFISLLRTLKIYNRIMFARLRRFKKAEDFGWIPPYPSSMMHYSLLGNYMLLPIDYIQYPFFLLDMTPPINFGALGTIMGQQLTYGFGEQGALYDEHGKLVEWWSRETHRKFIIGARCLSEQYDQFNNPITGMKLSVNNTLETSIADNAGLRLAFKAFRVYMTKYEERYGMYSIPGMEPWTMEQVFFIAYALSRCEVSRKRSMYFYLRPRDQIPNRFRTIIPLMNFERFSAIFSCKVGTIMNPDQKCIVW</sequence>
<evidence type="ECO:0000256" key="1">
    <source>
        <dbReference type="ARBA" id="ARBA00001947"/>
    </source>
</evidence>
<proteinExistence type="inferred from homology"/>
<organism evidence="10 11">
    <name type="scientific">Rhipicephalus microplus</name>
    <name type="common">Cattle tick</name>
    <name type="synonym">Boophilus microplus</name>
    <dbReference type="NCBI Taxonomy" id="6941"/>
    <lineage>
        <taxon>Eukaryota</taxon>
        <taxon>Metazoa</taxon>
        <taxon>Ecdysozoa</taxon>
        <taxon>Arthropoda</taxon>
        <taxon>Chelicerata</taxon>
        <taxon>Arachnida</taxon>
        <taxon>Acari</taxon>
        <taxon>Parasitiformes</taxon>
        <taxon>Ixodida</taxon>
        <taxon>Ixodoidea</taxon>
        <taxon>Ixodidae</taxon>
        <taxon>Rhipicephalinae</taxon>
        <taxon>Rhipicephalus</taxon>
        <taxon>Boophilus</taxon>
    </lineage>
</organism>
<keyword evidence="7" id="KW-0482">Metalloprotease</keyword>
<dbReference type="Gene3D" id="1.10.1380.10">
    <property type="entry name" value="Neutral endopeptidase , domain2"/>
    <property type="match status" value="1"/>
</dbReference>
<dbReference type="VEuPathDB" id="VectorBase:LOC119175715"/>
<dbReference type="GO" id="GO:0016485">
    <property type="term" value="P:protein processing"/>
    <property type="evidence" value="ECO:0007669"/>
    <property type="project" value="TreeGrafter"/>
</dbReference>
<keyword evidence="5" id="KW-0378">Hydrolase</keyword>
<dbReference type="InterPro" id="IPR008753">
    <property type="entry name" value="Peptidase_M13_N"/>
</dbReference>
<protein>
    <recommendedName>
        <fullName evidence="12">M13 family peptidase</fullName>
    </recommendedName>
</protein>
<comment type="cofactor">
    <cofactor evidence="1">
        <name>Zn(2+)</name>
        <dbReference type="ChEBI" id="CHEBI:29105"/>
    </cofactor>
</comment>
<feature type="domain" description="Peptidase M13 C-terminal" evidence="8">
    <location>
        <begin position="267"/>
        <end position="472"/>
    </location>
</feature>
<evidence type="ECO:0000256" key="3">
    <source>
        <dbReference type="ARBA" id="ARBA00022670"/>
    </source>
</evidence>
<dbReference type="SUPFAM" id="SSF55486">
    <property type="entry name" value="Metalloproteases ('zincins'), catalytic domain"/>
    <property type="match status" value="2"/>
</dbReference>
<dbReference type="Proteomes" id="UP000821866">
    <property type="component" value="Chromosome 1"/>
</dbReference>
<dbReference type="InterPro" id="IPR042089">
    <property type="entry name" value="Peptidase_M13_dom_2"/>
</dbReference>
<keyword evidence="11" id="KW-1185">Reference proteome</keyword>
<reference evidence="10" key="2">
    <citation type="submission" date="2021-09" db="EMBL/GenBank/DDBJ databases">
        <authorList>
            <person name="Jia N."/>
            <person name="Wang J."/>
            <person name="Shi W."/>
            <person name="Du L."/>
            <person name="Sun Y."/>
            <person name="Zhan W."/>
            <person name="Jiang J."/>
            <person name="Wang Q."/>
            <person name="Zhang B."/>
            <person name="Ji P."/>
            <person name="Sakyi L.B."/>
            <person name="Cui X."/>
            <person name="Yuan T."/>
            <person name="Jiang B."/>
            <person name="Yang W."/>
            <person name="Lam T.T.-Y."/>
            <person name="Chang Q."/>
            <person name="Ding S."/>
            <person name="Wang X."/>
            <person name="Zhu J."/>
            <person name="Ruan X."/>
            <person name="Zhao L."/>
            <person name="Wei J."/>
            <person name="Que T."/>
            <person name="Du C."/>
            <person name="Cheng J."/>
            <person name="Dai P."/>
            <person name="Han X."/>
            <person name="Huang E."/>
            <person name="Gao Y."/>
            <person name="Liu J."/>
            <person name="Shao H."/>
            <person name="Ye R."/>
            <person name="Li L."/>
            <person name="Wei W."/>
            <person name="Wang X."/>
            <person name="Wang C."/>
            <person name="Huo Q."/>
            <person name="Li W."/>
            <person name="Guo W."/>
            <person name="Chen H."/>
            <person name="Chen S."/>
            <person name="Zhou L."/>
            <person name="Zhou L."/>
            <person name="Ni X."/>
            <person name="Tian J."/>
            <person name="Zhou Y."/>
            <person name="Sheng Y."/>
            <person name="Liu T."/>
            <person name="Pan Y."/>
            <person name="Xia L."/>
            <person name="Li J."/>
            <person name="Zhao F."/>
            <person name="Cao W."/>
        </authorList>
    </citation>
    <scope>NUCLEOTIDE SEQUENCE</scope>
    <source>
        <strain evidence="10">Rmic-2018</strain>
        <tissue evidence="10">Larvae</tissue>
    </source>
</reference>
<evidence type="ECO:0008006" key="12">
    <source>
        <dbReference type="Google" id="ProtNLM"/>
    </source>
</evidence>
<dbReference type="Pfam" id="PF05649">
    <property type="entry name" value="Peptidase_M13_N"/>
    <property type="match status" value="1"/>
</dbReference>
<name>A0A9J6F5F8_RHIMP</name>
<dbReference type="VEuPathDB" id="VectorBase:LOC119179967"/>
<dbReference type="Gene3D" id="3.40.390.10">
    <property type="entry name" value="Collagenase (Catalytic Domain)"/>
    <property type="match status" value="1"/>
</dbReference>
<evidence type="ECO:0000259" key="9">
    <source>
        <dbReference type="Pfam" id="PF05649"/>
    </source>
</evidence>
<dbReference type="GO" id="GO:0046872">
    <property type="term" value="F:metal ion binding"/>
    <property type="evidence" value="ECO:0007669"/>
    <property type="project" value="UniProtKB-KW"/>
</dbReference>
<evidence type="ECO:0000313" key="11">
    <source>
        <dbReference type="Proteomes" id="UP000821866"/>
    </source>
</evidence>
<dbReference type="PANTHER" id="PTHR11733:SF237">
    <property type="entry name" value="NEPRILYSIN-LIKE 4"/>
    <property type="match status" value="1"/>
</dbReference>
<evidence type="ECO:0000256" key="6">
    <source>
        <dbReference type="ARBA" id="ARBA00022833"/>
    </source>
</evidence>
<gene>
    <name evidence="10" type="ORF">HPB51_015831</name>
</gene>
<evidence type="ECO:0000256" key="5">
    <source>
        <dbReference type="ARBA" id="ARBA00022801"/>
    </source>
</evidence>
<feature type="domain" description="Peptidase M13 N-terminal" evidence="9">
    <location>
        <begin position="6"/>
        <end position="126"/>
    </location>
</feature>
<accession>A0A9J6F5F8</accession>
<evidence type="ECO:0000256" key="7">
    <source>
        <dbReference type="ARBA" id="ARBA00023049"/>
    </source>
</evidence>
<dbReference type="InterPro" id="IPR024079">
    <property type="entry name" value="MetalloPept_cat_dom_sf"/>
</dbReference>
<keyword evidence="6" id="KW-0862">Zinc</keyword>
<dbReference type="GO" id="GO:0005886">
    <property type="term" value="C:plasma membrane"/>
    <property type="evidence" value="ECO:0007669"/>
    <property type="project" value="TreeGrafter"/>
</dbReference>
<reference evidence="10" key="1">
    <citation type="journal article" date="2020" name="Cell">
        <title>Large-Scale Comparative Analyses of Tick Genomes Elucidate Their Genetic Diversity and Vector Capacities.</title>
        <authorList>
            <consortium name="Tick Genome and Microbiome Consortium (TIGMIC)"/>
            <person name="Jia N."/>
            <person name="Wang J."/>
            <person name="Shi W."/>
            <person name="Du L."/>
            <person name="Sun Y."/>
            <person name="Zhan W."/>
            <person name="Jiang J.F."/>
            <person name="Wang Q."/>
            <person name="Zhang B."/>
            <person name="Ji P."/>
            <person name="Bell-Sakyi L."/>
            <person name="Cui X.M."/>
            <person name="Yuan T.T."/>
            <person name="Jiang B.G."/>
            <person name="Yang W.F."/>
            <person name="Lam T.T."/>
            <person name="Chang Q.C."/>
            <person name="Ding S.J."/>
            <person name="Wang X.J."/>
            <person name="Zhu J.G."/>
            <person name="Ruan X.D."/>
            <person name="Zhao L."/>
            <person name="Wei J.T."/>
            <person name="Ye R.Z."/>
            <person name="Que T.C."/>
            <person name="Du C.H."/>
            <person name="Zhou Y.H."/>
            <person name="Cheng J.X."/>
            <person name="Dai P.F."/>
            <person name="Guo W.B."/>
            <person name="Han X.H."/>
            <person name="Huang E.J."/>
            <person name="Li L.F."/>
            <person name="Wei W."/>
            <person name="Gao Y.C."/>
            <person name="Liu J.Z."/>
            <person name="Shao H.Z."/>
            <person name="Wang X."/>
            <person name="Wang C.C."/>
            <person name="Yang T.C."/>
            <person name="Huo Q.B."/>
            <person name="Li W."/>
            <person name="Chen H.Y."/>
            <person name="Chen S.E."/>
            <person name="Zhou L.G."/>
            <person name="Ni X.B."/>
            <person name="Tian J.H."/>
            <person name="Sheng Y."/>
            <person name="Liu T."/>
            <person name="Pan Y.S."/>
            <person name="Xia L.Y."/>
            <person name="Li J."/>
            <person name="Zhao F."/>
            <person name="Cao W.C."/>
        </authorList>
    </citation>
    <scope>NUCLEOTIDE SEQUENCE</scope>
    <source>
        <strain evidence="10">Rmic-2018</strain>
    </source>
</reference>